<organism evidence="1 2">
    <name type="scientific">Zopfia rhizophila CBS 207.26</name>
    <dbReference type="NCBI Taxonomy" id="1314779"/>
    <lineage>
        <taxon>Eukaryota</taxon>
        <taxon>Fungi</taxon>
        <taxon>Dikarya</taxon>
        <taxon>Ascomycota</taxon>
        <taxon>Pezizomycotina</taxon>
        <taxon>Dothideomycetes</taxon>
        <taxon>Dothideomycetes incertae sedis</taxon>
        <taxon>Zopfiaceae</taxon>
        <taxon>Zopfia</taxon>
    </lineage>
</organism>
<sequence>MVYPPHGVPPTWCTPYSVVYPSQHGLPTTWGTHHSVVYPQQRGVPITAWCTPYSVVYPSQHGVPTTAWGTHHSTGHPPQHWAPTAWVTPWTRHWFPLRIPFRAVGKITRHDQPLLALKVVIIVEERPGCTDGIRDKSPASNTDAIVDGWQILVENSTGDEELMSTTRIRANSVLAAGKHVSTTLPDILLGVPPSNEGIGSKPICATHPSGRILRAKRGVIDYGSCDPDNTADQKIDLFDGNASIHSKESISHLNNHWAGTIRGFDGSISVYFPKATGIVRGGGEGKVGSLR</sequence>
<proteinExistence type="predicted"/>
<dbReference type="Proteomes" id="UP000800200">
    <property type="component" value="Unassembled WGS sequence"/>
</dbReference>
<accession>A0A6A6F0F2</accession>
<name>A0A6A6F0F2_9PEZI</name>
<evidence type="ECO:0000313" key="1">
    <source>
        <dbReference type="EMBL" id="KAF2195850.1"/>
    </source>
</evidence>
<reference evidence="1" key="1">
    <citation type="journal article" date="2020" name="Stud. Mycol.">
        <title>101 Dothideomycetes genomes: a test case for predicting lifestyles and emergence of pathogens.</title>
        <authorList>
            <person name="Haridas S."/>
            <person name="Albert R."/>
            <person name="Binder M."/>
            <person name="Bloem J."/>
            <person name="Labutti K."/>
            <person name="Salamov A."/>
            <person name="Andreopoulos B."/>
            <person name="Baker S."/>
            <person name="Barry K."/>
            <person name="Bills G."/>
            <person name="Bluhm B."/>
            <person name="Cannon C."/>
            <person name="Castanera R."/>
            <person name="Culley D."/>
            <person name="Daum C."/>
            <person name="Ezra D."/>
            <person name="Gonzalez J."/>
            <person name="Henrissat B."/>
            <person name="Kuo A."/>
            <person name="Liang C."/>
            <person name="Lipzen A."/>
            <person name="Lutzoni F."/>
            <person name="Magnuson J."/>
            <person name="Mondo S."/>
            <person name="Nolan M."/>
            <person name="Ohm R."/>
            <person name="Pangilinan J."/>
            <person name="Park H.-J."/>
            <person name="Ramirez L."/>
            <person name="Alfaro M."/>
            <person name="Sun H."/>
            <person name="Tritt A."/>
            <person name="Yoshinaga Y."/>
            <person name="Zwiers L.-H."/>
            <person name="Turgeon B."/>
            <person name="Goodwin S."/>
            <person name="Spatafora J."/>
            <person name="Crous P."/>
            <person name="Grigoriev I."/>
        </authorList>
    </citation>
    <scope>NUCLEOTIDE SEQUENCE</scope>
    <source>
        <strain evidence="1">CBS 207.26</strain>
    </source>
</reference>
<evidence type="ECO:0000313" key="2">
    <source>
        <dbReference type="Proteomes" id="UP000800200"/>
    </source>
</evidence>
<dbReference type="AlphaFoldDB" id="A0A6A6F0F2"/>
<protein>
    <submittedName>
        <fullName evidence="1">Uncharacterized protein</fullName>
    </submittedName>
</protein>
<gene>
    <name evidence="1" type="ORF">K469DRAFT_744292</name>
</gene>
<dbReference type="EMBL" id="ML994610">
    <property type="protein sequence ID" value="KAF2195850.1"/>
    <property type="molecule type" value="Genomic_DNA"/>
</dbReference>
<keyword evidence="2" id="KW-1185">Reference proteome</keyword>